<dbReference type="InterPro" id="IPR014284">
    <property type="entry name" value="RNA_pol_sigma-70_dom"/>
</dbReference>
<dbReference type="Gene3D" id="1.10.10.10">
    <property type="entry name" value="Winged helix-like DNA-binding domain superfamily/Winged helix DNA-binding domain"/>
    <property type="match status" value="1"/>
</dbReference>
<name>A0A5R9IKK1_9GAMM</name>
<dbReference type="SUPFAM" id="SSF88946">
    <property type="entry name" value="Sigma2 domain of RNA polymerase sigma factors"/>
    <property type="match status" value="1"/>
</dbReference>
<dbReference type="InterPro" id="IPR013249">
    <property type="entry name" value="RNA_pol_sigma70_r4_t2"/>
</dbReference>
<dbReference type="SUPFAM" id="SSF88659">
    <property type="entry name" value="Sigma3 and sigma4 domains of RNA polymerase sigma factors"/>
    <property type="match status" value="1"/>
</dbReference>
<comment type="similarity">
    <text evidence="1">Belongs to the sigma-70 factor family. ECF subfamily.</text>
</comment>
<evidence type="ECO:0000256" key="4">
    <source>
        <dbReference type="ARBA" id="ARBA00023163"/>
    </source>
</evidence>
<accession>A0A5R9IKK1</accession>
<dbReference type="InterPro" id="IPR036388">
    <property type="entry name" value="WH-like_DNA-bd_sf"/>
</dbReference>
<dbReference type="EMBL" id="VCBC01000006">
    <property type="protein sequence ID" value="TLU65802.1"/>
    <property type="molecule type" value="Genomic_DNA"/>
</dbReference>
<dbReference type="InterPro" id="IPR013325">
    <property type="entry name" value="RNA_pol_sigma_r2"/>
</dbReference>
<keyword evidence="4" id="KW-0804">Transcription</keyword>
<dbReference type="Pfam" id="PF04542">
    <property type="entry name" value="Sigma70_r2"/>
    <property type="match status" value="1"/>
</dbReference>
<dbReference type="AlphaFoldDB" id="A0A5R9IKK1"/>
<dbReference type="GO" id="GO:0016987">
    <property type="term" value="F:sigma factor activity"/>
    <property type="evidence" value="ECO:0007669"/>
    <property type="project" value="UniProtKB-KW"/>
</dbReference>
<dbReference type="InterPro" id="IPR039425">
    <property type="entry name" value="RNA_pol_sigma-70-like"/>
</dbReference>
<keyword evidence="2" id="KW-0805">Transcription regulation</keyword>
<dbReference type="NCBIfam" id="TIGR02937">
    <property type="entry name" value="sigma70-ECF"/>
    <property type="match status" value="1"/>
</dbReference>
<dbReference type="Proteomes" id="UP000307790">
    <property type="component" value="Unassembled WGS sequence"/>
</dbReference>
<evidence type="ECO:0000259" key="5">
    <source>
        <dbReference type="Pfam" id="PF04542"/>
    </source>
</evidence>
<feature type="domain" description="RNA polymerase sigma factor 70 region 4 type 2" evidence="6">
    <location>
        <begin position="131"/>
        <end position="177"/>
    </location>
</feature>
<comment type="caution">
    <text evidence="7">The sequence shown here is derived from an EMBL/GenBank/DDBJ whole genome shotgun (WGS) entry which is preliminary data.</text>
</comment>
<keyword evidence="8" id="KW-1185">Reference proteome</keyword>
<feature type="domain" description="RNA polymerase sigma-70 region 2" evidence="5">
    <location>
        <begin position="36"/>
        <end position="101"/>
    </location>
</feature>
<evidence type="ECO:0000256" key="3">
    <source>
        <dbReference type="ARBA" id="ARBA00023082"/>
    </source>
</evidence>
<dbReference type="PANTHER" id="PTHR43133:SF45">
    <property type="entry name" value="RNA POLYMERASE ECF-TYPE SIGMA FACTOR"/>
    <property type="match status" value="1"/>
</dbReference>
<dbReference type="PANTHER" id="PTHR43133">
    <property type="entry name" value="RNA POLYMERASE ECF-TYPE SIGMA FACTO"/>
    <property type="match status" value="1"/>
</dbReference>
<evidence type="ECO:0000256" key="1">
    <source>
        <dbReference type="ARBA" id="ARBA00010641"/>
    </source>
</evidence>
<dbReference type="GO" id="GO:0003677">
    <property type="term" value="F:DNA binding"/>
    <property type="evidence" value="ECO:0007669"/>
    <property type="project" value="InterPro"/>
</dbReference>
<dbReference type="GO" id="GO:0006352">
    <property type="term" value="P:DNA-templated transcription initiation"/>
    <property type="evidence" value="ECO:0007669"/>
    <property type="project" value="InterPro"/>
</dbReference>
<organism evidence="7 8">
    <name type="scientific">Thalassotalea litorea</name>
    <dbReference type="NCBI Taxonomy" id="2020715"/>
    <lineage>
        <taxon>Bacteria</taxon>
        <taxon>Pseudomonadati</taxon>
        <taxon>Pseudomonadota</taxon>
        <taxon>Gammaproteobacteria</taxon>
        <taxon>Alteromonadales</taxon>
        <taxon>Colwelliaceae</taxon>
        <taxon>Thalassotalea</taxon>
    </lineage>
</organism>
<dbReference type="InterPro" id="IPR013324">
    <property type="entry name" value="RNA_pol_sigma_r3/r4-like"/>
</dbReference>
<gene>
    <name evidence="7" type="ORF">FE810_07775</name>
</gene>
<dbReference type="Pfam" id="PF08281">
    <property type="entry name" value="Sigma70_r4_2"/>
    <property type="match status" value="1"/>
</dbReference>
<evidence type="ECO:0000313" key="7">
    <source>
        <dbReference type="EMBL" id="TLU65802.1"/>
    </source>
</evidence>
<reference evidence="7 8" key="1">
    <citation type="submission" date="2019-05" db="EMBL/GenBank/DDBJ databases">
        <title>Genome sequences of Thalassotalea litorea 1K03283.</title>
        <authorList>
            <person name="Zhang D."/>
        </authorList>
    </citation>
    <scope>NUCLEOTIDE SEQUENCE [LARGE SCALE GENOMIC DNA]</scope>
    <source>
        <strain evidence="7 8">MCCC 1K03283</strain>
    </source>
</reference>
<dbReference type="InterPro" id="IPR007627">
    <property type="entry name" value="RNA_pol_sigma70_r2"/>
</dbReference>
<keyword evidence="3" id="KW-0731">Sigma factor</keyword>
<dbReference type="Gene3D" id="1.10.1740.10">
    <property type="match status" value="1"/>
</dbReference>
<sequence length="185" mass="21202">MSDASSTSIISGVSGSIAMIFWKKWRAKSQLEEDLQEHLPMLERLVASYERNPQIQQELLQEVVLAIWQSYQQFAGNASIKTYFARIAQNRCISHVQKAVRQVEEAQVDPNECQFTGTQLDDELVRQQQYQQLLNKIRGLPLQQKQVISLFLEGFNYQQIADICGLTSINVGVIINRCKPKLMNE</sequence>
<protein>
    <submittedName>
        <fullName evidence="7">RNA polymerase sigma factor</fullName>
    </submittedName>
</protein>
<evidence type="ECO:0000259" key="6">
    <source>
        <dbReference type="Pfam" id="PF08281"/>
    </source>
</evidence>
<proteinExistence type="inferred from homology"/>
<evidence type="ECO:0000313" key="8">
    <source>
        <dbReference type="Proteomes" id="UP000307790"/>
    </source>
</evidence>
<dbReference type="OrthoDB" id="9782108at2"/>
<evidence type="ECO:0000256" key="2">
    <source>
        <dbReference type="ARBA" id="ARBA00023015"/>
    </source>
</evidence>